<feature type="region of interest" description="Disordered" evidence="5">
    <location>
        <begin position="723"/>
        <end position="753"/>
    </location>
</feature>
<feature type="region of interest" description="Disordered" evidence="5">
    <location>
        <begin position="307"/>
        <end position="524"/>
    </location>
</feature>
<dbReference type="CDD" id="cd09455">
    <property type="entry name" value="LIM1_Enigma_like_1"/>
    <property type="match status" value="1"/>
</dbReference>
<dbReference type="GO" id="GO:0030036">
    <property type="term" value="P:actin cytoskeleton organization"/>
    <property type="evidence" value="ECO:0007669"/>
    <property type="project" value="TreeGrafter"/>
</dbReference>
<feature type="compositionally biased region" description="Polar residues" evidence="5">
    <location>
        <begin position="94"/>
        <end position="107"/>
    </location>
</feature>
<feature type="region of interest" description="Disordered" evidence="5">
    <location>
        <begin position="863"/>
        <end position="894"/>
    </location>
</feature>
<evidence type="ECO:0000256" key="1">
    <source>
        <dbReference type="ARBA" id="ARBA00022723"/>
    </source>
</evidence>
<dbReference type="GO" id="GO:0001725">
    <property type="term" value="C:stress fiber"/>
    <property type="evidence" value="ECO:0007669"/>
    <property type="project" value="TreeGrafter"/>
</dbReference>
<dbReference type="Pfam" id="PF00412">
    <property type="entry name" value="LIM"/>
    <property type="match status" value="3"/>
</dbReference>
<dbReference type="FunFam" id="2.10.110.10:FF:000060">
    <property type="entry name" value="Uncharacterized protein, isoform Z"/>
    <property type="match status" value="1"/>
</dbReference>
<evidence type="ECO:0000313" key="8">
    <source>
        <dbReference type="Proteomes" id="UP000835052"/>
    </source>
</evidence>
<dbReference type="GO" id="GO:0003779">
    <property type="term" value="F:actin binding"/>
    <property type="evidence" value="ECO:0007669"/>
    <property type="project" value="TreeGrafter"/>
</dbReference>
<keyword evidence="1 4" id="KW-0479">Metal-binding</keyword>
<comment type="caution">
    <text evidence="7">The sequence shown here is derived from an EMBL/GenBank/DDBJ whole genome shotgun (WGS) entry which is preliminary data.</text>
</comment>
<dbReference type="PANTHER" id="PTHR24214:SF38">
    <property type="entry name" value="PDZ AND LIM DOMAIN PROTEIN ZASP-RELATED"/>
    <property type="match status" value="1"/>
</dbReference>
<dbReference type="PANTHER" id="PTHR24214">
    <property type="entry name" value="PDZ AND LIM DOMAIN PROTEIN ZASP"/>
    <property type="match status" value="1"/>
</dbReference>
<protein>
    <recommendedName>
        <fullName evidence="6">LIM zinc-binding domain-containing protein</fullName>
    </recommendedName>
</protein>
<sequence>MKKERPRTPETLKEMIKNCEKDVEPRQPKQNARSRRRSQISKEQVQQAFREHQARSEAQKSSQEGGTQEKAQKSSSEPQEQVQQSYKMPPAQEQIFNKPQAQEQVQGSFRVPQAQNQAQQSFRQAQAQERVQESYKAPQVQVQEENFRAPEQSFRVPQAQQQVFQKPQAHEQVQKSNQLPQAQERVQETFQAPQTKDKVQQPYRAPQNAVFRKPQAHELLQQSYIVPQGQGQVQQTYRVPQPQQQVQKSFQVPRTQEKAQETYRAPPAQDPTVSEAAVAESVTLDVSITSHKPPEIRDGKIHWTVIHSPKTSPVGPAPPRITTSKPEPEIRRPIPVLPNNSERSKNSYSERELTRPLPVPAAPVVNVSAPEPSIASQKSPIEISRTSIPKPFTSSQAPKKAVSSVNFSEVERPSELKESSVSLKPSAVETADSSTSPIPVVRLQRRRESKEEPLPPTPMVQNSKEQPKLTASPVPFPSVLRHQQKLEEQKLKPASPIPLIQVEKNSSAEEDTTESVIPREPVYLKKPPPKVLKKVDFSRATVIPDTNRWADNADIVDESDILTEASRDEDSISLPNFDYKTTEFLRTSAVYDGDESEMIDNKSDVASTLDMDEEQEQDQEPEPEQRHQKGTSSSSQVAPDAEKQWRQRAMELLEDDAQTERDLMIVAALNERLQGLREMEDEDRLRAIECIARHQNDLEQTQTQLSSLLESAIVYLQNLGVTGSGKEENENENEEEDEVTERPPTPPQRKYFSTDVKTESLLDVLDEWQSITFNNNNLHDHQRQPEGSSVTIRSGSDIVGRPQWQRDERDDVVERSKTFLAERLARQMNLGDENATTNERRGNVLLIAVVLSGHCGTYTKTVTEQTTEQRRPYTGPGSGQEFRGTGSLTTTTQHQGGRIPFCEACKQQIRGAFVLATGLAWCPEHFVCANRACGRRLLECGFVEERGEKFCESCFERDIAPRCAKCIKAIVSDCLNALQKKWHPTCFTCAHCQKPFGNSAFYLEQGLPYCERDWNALFTTKCVSCTYPIEAGDRWVEALNNAFHSNCFTCTSCHHNLEGESFFAKNGLPFCKLHA</sequence>
<dbReference type="GO" id="GO:0030018">
    <property type="term" value="C:Z disc"/>
    <property type="evidence" value="ECO:0007669"/>
    <property type="project" value="TreeGrafter"/>
</dbReference>
<feature type="compositionally biased region" description="Basic and acidic residues" evidence="5">
    <location>
        <begin position="1"/>
        <end position="27"/>
    </location>
</feature>
<feature type="compositionally biased region" description="Low complexity" evidence="5">
    <location>
        <begin position="156"/>
        <end position="167"/>
    </location>
</feature>
<dbReference type="EMBL" id="CAJGYM010000149">
    <property type="protein sequence ID" value="CAD6199015.1"/>
    <property type="molecule type" value="Genomic_DNA"/>
</dbReference>
<dbReference type="InterPro" id="IPR050604">
    <property type="entry name" value="PDZ-LIM_domain"/>
</dbReference>
<proteinExistence type="predicted"/>
<evidence type="ECO:0000259" key="6">
    <source>
        <dbReference type="PROSITE" id="PS50023"/>
    </source>
</evidence>
<keyword evidence="2 4" id="KW-0862">Zinc</keyword>
<evidence type="ECO:0000256" key="5">
    <source>
        <dbReference type="SAM" id="MobiDB-lite"/>
    </source>
</evidence>
<dbReference type="CDD" id="cd09461">
    <property type="entry name" value="LIM3_Enigma_like_1"/>
    <property type="match status" value="1"/>
</dbReference>
<name>A0A8S1HXA7_9PELO</name>
<feature type="compositionally biased region" description="Low complexity" evidence="5">
    <location>
        <begin position="233"/>
        <end position="253"/>
    </location>
</feature>
<feature type="compositionally biased region" description="Polar residues" evidence="5">
    <location>
        <begin position="785"/>
        <end position="794"/>
    </location>
</feature>
<feature type="region of interest" description="Disordered" evidence="5">
    <location>
        <begin position="1"/>
        <end position="204"/>
    </location>
</feature>
<dbReference type="GO" id="GO:0005912">
    <property type="term" value="C:adherens junction"/>
    <property type="evidence" value="ECO:0007669"/>
    <property type="project" value="TreeGrafter"/>
</dbReference>
<feature type="domain" description="LIM zinc-binding" evidence="6">
    <location>
        <begin position="961"/>
        <end position="1020"/>
    </location>
</feature>
<dbReference type="Gene3D" id="2.10.110.10">
    <property type="entry name" value="Cysteine Rich Protein"/>
    <property type="match status" value="3"/>
</dbReference>
<dbReference type="GO" id="GO:0046872">
    <property type="term" value="F:metal ion binding"/>
    <property type="evidence" value="ECO:0007669"/>
    <property type="project" value="UniProtKB-KW"/>
</dbReference>
<evidence type="ECO:0000256" key="3">
    <source>
        <dbReference type="ARBA" id="ARBA00023038"/>
    </source>
</evidence>
<organism evidence="7 8">
    <name type="scientific">Caenorhabditis auriculariae</name>
    <dbReference type="NCBI Taxonomy" id="2777116"/>
    <lineage>
        <taxon>Eukaryota</taxon>
        <taxon>Metazoa</taxon>
        <taxon>Ecdysozoa</taxon>
        <taxon>Nematoda</taxon>
        <taxon>Chromadorea</taxon>
        <taxon>Rhabditida</taxon>
        <taxon>Rhabditina</taxon>
        <taxon>Rhabditomorpha</taxon>
        <taxon>Rhabditoidea</taxon>
        <taxon>Rhabditidae</taxon>
        <taxon>Peloderinae</taxon>
        <taxon>Caenorhabditis</taxon>
    </lineage>
</organism>
<evidence type="ECO:0000256" key="2">
    <source>
        <dbReference type="ARBA" id="ARBA00022833"/>
    </source>
</evidence>
<feature type="region of interest" description="Disordered" evidence="5">
    <location>
        <begin position="609"/>
        <end position="643"/>
    </location>
</feature>
<accession>A0A8S1HXA7</accession>
<dbReference type="GO" id="GO:0031941">
    <property type="term" value="C:filamentous actin"/>
    <property type="evidence" value="ECO:0007669"/>
    <property type="project" value="TreeGrafter"/>
</dbReference>
<dbReference type="PROSITE" id="PS50023">
    <property type="entry name" value="LIM_DOMAIN_2"/>
    <property type="match status" value="2"/>
</dbReference>
<feature type="compositionally biased region" description="Basic and acidic residues" evidence="5">
    <location>
        <begin position="49"/>
        <end position="58"/>
    </location>
</feature>
<feature type="compositionally biased region" description="Low complexity" evidence="5">
    <location>
        <begin position="113"/>
        <end position="128"/>
    </location>
</feature>
<reference evidence="7" key="1">
    <citation type="submission" date="2020-10" db="EMBL/GenBank/DDBJ databases">
        <authorList>
            <person name="Kikuchi T."/>
        </authorList>
    </citation>
    <scope>NUCLEOTIDE SEQUENCE</scope>
    <source>
        <strain evidence="7">NKZ352</strain>
    </source>
</reference>
<dbReference type="GO" id="GO:0061061">
    <property type="term" value="P:muscle structure development"/>
    <property type="evidence" value="ECO:0007669"/>
    <property type="project" value="TreeGrafter"/>
</dbReference>
<feature type="compositionally biased region" description="Acidic residues" evidence="5">
    <location>
        <begin position="729"/>
        <end position="739"/>
    </location>
</feature>
<dbReference type="GO" id="GO:0051371">
    <property type="term" value="F:muscle alpha-actinin binding"/>
    <property type="evidence" value="ECO:0007669"/>
    <property type="project" value="TreeGrafter"/>
</dbReference>
<feature type="region of interest" description="Disordered" evidence="5">
    <location>
        <begin position="233"/>
        <end position="274"/>
    </location>
</feature>
<keyword evidence="3 4" id="KW-0440">LIM domain</keyword>
<feature type="domain" description="LIM zinc-binding" evidence="6">
    <location>
        <begin position="1021"/>
        <end position="1075"/>
    </location>
</feature>
<evidence type="ECO:0000313" key="7">
    <source>
        <dbReference type="EMBL" id="CAD6199015.1"/>
    </source>
</evidence>
<dbReference type="PROSITE" id="PS00478">
    <property type="entry name" value="LIM_DOMAIN_1"/>
    <property type="match status" value="1"/>
</dbReference>
<feature type="compositionally biased region" description="Low complexity" evidence="5">
    <location>
        <begin position="73"/>
        <end position="85"/>
    </location>
</feature>
<dbReference type="Proteomes" id="UP000835052">
    <property type="component" value="Unassembled WGS sequence"/>
</dbReference>
<feature type="compositionally biased region" description="Acidic residues" evidence="5">
    <location>
        <begin position="610"/>
        <end position="622"/>
    </location>
</feature>
<dbReference type="AlphaFoldDB" id="A0A8S1HXA7"/>
<keyword evidence="8" id="KW-1185">Reference proteome</keyword>
<feature type="region of interest" description="Disordered" evidence="5">
    <location>
        <begin position="776"/>
        <end position="795"/>
    </location>
</feature>
<dbReference type="InterPro" id="IPR001781">
    <property type="entry name" value="Znf_LIM"/>
</dbReference>
<dbReference type="FunFam" id="2.10.110.10:FF:000020">
    <property type="entry name" value="PDZ and LIM domain protein 5"/>
    <property type="match status" value="1"/>
</dbReference>
<feature type="compositionally biased region" description="Basic and acidic residues" evidence="5">
    <location>
        <begin position="342"/>
        <end position="354"/>
    </location>
</feature>
<feature type="compositionally biased region" description="Polar residues" evidence="5">
    <location>
        <begin position="374"/>
        <end position="407"/>
    </location>
</feature>
<feature type="compositionally biased region" description="Low complexity" evidence="5">
    <location>
        <begin position="362"/>
        <end position="372"/>
    </location>
</feature>
<dbReference type="FunFam" id="2.10.110.10:FF:000069">
    <property type="entry name" value="Uncharacterized protein, isoform Z"/>
    <property type="match status" value="1"/>
</dbReference>
<dbReference type="SUPFAM" id="SSF57716">
    <property type="entry name" value="Glucocorticoid receptor-like (DNA-binding domain)"/>
    <property type="match status" value="2"/>
</dbReference>
<gene>
    <name evidence="7" type="ORF">CAUJ_LOCUS14920</name>
</gene>
<evidence type="ECO:0000256" key="4">
    <source>
        <dbReference type="PROSITE-ProRule" id="PRU00125"/>
    </source>
</evidence>
<dbReference type="OrthoDB" id="5911912at2759"/>
<feature type="compositionally biased region" description="Basic and acidic residues" evidence="5">
    <location>
        <begin position="409"/>
        <end position="418"/>
    </location>
</feature>
<dbReference type="SMART" id="SM00132">
    <property type="entry name" value="LIM"/>
    <property type="match status" value="3"/>
</dbReference>